<dbReference type="SUPFAM" id="SSF81383">
    <property type="entry name" value="F-box domain"/>
    <property type="match status" value="1"/>
</dbReference>
<dbReference type="Proteomes" id="UP000053593">
    <property type="component" value="Unassembled WGS sequence"/>
</dbReference>
<dbReference type="EMBL" id="KN834776">
    <property type="protein sequence ID" value="KIK60140.1"/>
    <property type="molecule type" value="Genomic_DNA"/>
</dbReference>
<dbReference type="Gene3D" id="3.80.10.10">
    <property type="entry name" value="Ribonuclease Inhibitor"/>
    <property type="match status" value="1"/>
</dbReference>
<keyword evidence="2" id="KW-1185">Reference proteome</keyword>
<dbReference type="InterPro" id="IPR036047">
    <property type="entry name" value="F-box-like_dom_sf"/>
</dbReference>
<name>A0A0D0B970_9AGAR</name>
<evidence type="ECO:0008006" key="3">
    <source>
        <dbReference type="Google" id="ProtNLM"/>
    </source>
</evidence>
<gene>
    <name evidence="1" type="ORF">GYMLUDRAFT_43896</name>
</gene>
<dbReference type="HOGENOM" id="CLU_983710_0_0_1"/>
<sequence length="283" mass="32058">MTETIAAYLPSELQDIIIQQILYLDRSSLPITSLVCKDWRHRSYERAFSTVSLRSRSIPVFASFLDNAFSRPAIFSRIRRIRIIGDDSTPLETISTSWSPIQLGALSRLVHHLAELGRISGLALDNFSWAVLDPAMTASLARLNHIECLSMHRIHLTHSRQLSDFVAKFCSLRVFDFQSIECSVKSSSDSRHRYQKGEFLAPEELAQCCLSLYGSNRWMLEKNLTWIYSECIPHEVGRMVSSFGVQTSYNSSDVSDLLRSLGKLLTRLEIYSPGNCALPFCSP</sequence>
<protein>
    <recommendedName>
        <fullName evidence="3">F-box domain-containing protein</fullName>
    </recommendedName>
</protein>
<dbReference type="InterPro" id="IPR032675">
    <property type="entry name" value="LRR_dom_sf"/>
</dbReference>
<evidence type="ECO:0000313" key="1">
    <source>
        <dbReference type="EMBL" id="KIK60140.1"/>
    </source>
</evidence>
<accession>A0A0D0B970</accession>
<organism evidence="1 2">
    <name type="scientific">Collybiopsis luxurians FD-317 M1</name>
    <dbReference type="NCBI Taxonomy" id="944289"/>
    <lineage>
        <taxon>Eukaryota</taxon>
        <taxon>Fungi</taxon>
        <taxon>Dikarya</taxon>
        <taxon>Basidiomycota</taxon>
        <taxon>Agaricomycotina</taxon>
        <taxon>Agaricomycetes</taxon>
        <taxon>Agaricomycetidae</taxon>
        <taxon>Agaricales</taxon>
        <taxon>Marasmiineae</taxon>
        <taxon>Omphalotaceae</taxon>
        <taxon>Collybiopsis</taxon>
        <taxon>Collybiopsis luxurians</taxon>
    </lineage>
</organism>
<dbReference type="AlphaFoldDB" id="A0A0D0B970"/>
<reference evidence="1 2" key="1">
    <citation type="submission" date="2014-04" db="EMBL/GenBank/DDBJ databases">
        <title>Evolutionary Origins and Diversification of the Mycorrhizal Mutualists.</title>
        <authorList>
            <consortium name="DOE Joint Genome Institute"/>
            <consortium name="Mycorrhizal Genomics Consortium"/>
            <person name="Kohler A."/>
            <person name="Kuo A."/>
            <person name="Nagy L.G."/>
            <person name="Floudas D."/>
            <person name="Copeland A."/>
            <person name="Barry K.W."/>
            <person name="Cichocki N."/>
            <person name="Veneault-Fourrey C."/>
            <person name="LaButti K."/>
            <person name="Lindquist E.A."/>
            <person name="Lipzen A."/>
            <person name="Lundell T."/>
            <person name="Morin E."/>
            <person name="Murat C."/>
            <person name="Riley R."/>
            <person name="Ohm R."/>
            <person name="Sun H."/>
            <person name="Tunlid A."/>
            <person name="Henrissat B."/>
            <person name="Grigoriev I.V."/>
            <person name="Hibbett D.S."/>
            <person name="Martin F."/>
        </authorList>
    </citation>
    <scope>NUCLEOTIDE SEQUENCE [LARGE SCALE GENOMIC DNA]</scope>
    <source>
        <strain evidence="1 2">FD-317 M1</strain>
    </source>
</reference>
<evidence type="ECO:0000313" key="2">
    <source>
        <dbReference type="Proteomes" id="UP000053593"/>
    </source>
</evidence>
<proteinExistence type="predicted"/>
<dbReference type="OrthoDB" id="3041002at2759"/>